<protein>
    <recommendedName>
        <fullName evidence="3">ParB/Sulfiredoxin domain-containing protein</fullName>
    </recommendedName>
</protein>
<sequence>MSKINLEIGALPVFDWVAVELIDVDSNYQRELDGRKVEKILSEFRWDHFGALTLARKAGDRFSVTDGQHRAKAASLHPLIDRVPAMIIAGAGLQAEAENFLVINRDRKVVSSIERYWAGLASGDPVASRIRSVLQSAGCDVAPDQGTYKPNLTNSVTAIGRALERYGDKAVRHSLETIRAAWPSESKALRGTLIAALSRVIEGNIDGINMDRLVSILKPKSFEDLTASAESLRKLAGGDAPTMLARTITEIYNRGLSANQIYFGERKS</sequence>
<proteinExistence type="predicted"/>
<reference evidence="1 2" key="1">
    <citation type="submission" date="2019-12" db="EMBL/GenBank/DDBJ databases">
        <title>Whole-genome sequencing of Allorhizobium vitis.</title>
        <authorList>
            <person name="Gan H.M."/>
            <person name="Szegedi E."/>
            <person name="Burr T."/>
            <person name="Savka M.A."/>
        </authorList>
    </citation>
    <scope>NUCLEOTIDE SEQUENCE [LARGE SCALE GENOMIC DNA]</scope>
    <source>
        <strain evidence="1 2">CG415</strain>
    </source>
</reference>
<name>A0A7K1RD94_AGRVI</name>
<dbReference type="Pfam" id="PF20188">
    <property type="entry name" value="DUF6551"/>
    <property type="match status" value="1"/>
</dbReference>
<evidence type="ECO:0000313" key="1">
    <source>
        <dbReference type="EMBL" id="MVA55972.1"/>
    </source>
</evidence>
<dbReference type="InterPro" id="IPR046681">
    <property type="entry name" value="DUF6551"/>
</dbReference>
<dbReference type="AlphaFoldDB" id="A0A7K1RD94"/>
<dbReference type="Proteomes" id="UP000440716">
    <property type="component" value="Unassembled WGS sequence"/>
</dbReference>
<evidence type="ECO:0008006" key="3">
    <source>
        <dbReference type="Google" id="ProtNLM"/>
    </source>
</evidence>
<accession>A0A7K1RD94</accession>
<dbReference type="EMBL" id="WPHU01000002">
    <property type="protein sequence ID" value="MVA55972.1"/>
    <property type="molecule type" value="Genomic_DNA"/>
</dbReference>
<dbReference type="RefSeq" id="WP_156590720.1">
    <property type="nucleotide sequence ID" value="NZ_WPHU01000002.1"/>
</dbReference>
<evidence type="ECO:0000313" key="2">
    <source>
        <dbReference type="Proteomes" id="UP000440716"/>
    </source>
</evidence>
<comment type="caution">
    <text evidence="1">The sequence shown here is derived from an EMBL/GenBank/DDBJ whole genome shotgun (WGS) entry which is preliminary data.</text>
</comment>
<organism evidence="1 2">
    <name type="scientific">Agrobacterium vitis</name>
    <name type="common">Rhizobium vitis</name>
    <dbReference type="NCBI Taxonomy" id="373"/>
    <lineage>
        <taxon>Bacteria</taxon>
        <taxon>Pseudomonadati</taxon>
        <taxon>Pseudomonadota</taxon>
        <taxon>Alphaproteobacteria</taxon>
        <taxon>Hyphomicrobiales</taxon>
        <taxon>Rhizobiaceae</taxon>
        <taxon>Rhizobium/Agrobacterium group</taxon>
        <taxon>Agrobacterium</taxon>
    </lineage>
</organism>
<gene>
    <name evidence="1" type="ORF">GOZ88_07580</name>
</gene>